<dbReference type="InterPro" id="IPR004143">
    <property type="entry name" value="BPL_LPL_catalytic"/>
</dbReference>
<evidence type="ECO:0000256" key="1">
    <source>
        <dbReference type="ARBA" id="ARBA00022598"/>
    </source>
</evidence>
<evidence type="ECO:0000313" key="5">
    <source>
        <dbReference type="EMBL" id="NHC14670.1"/>
    </source>
</evidence>
<name>A0ABX0GY93_9ACTN</name>
<dbReference type="CDD" id="cd16442">
    <property type="entry name" value="BPL"/>
    <property type="match status" value="1"/>
</dbReference>
<evidence type="ECO:0000256" key="3">
    <source>
        <dbReference type="ARBA" id="ARBA00024227"/>
    </source>
</evidence>
<dbReference type="Proteomes" id="UP000800981">
    <property type="component" value="Unassembled WGS sequence"/>
</dbReference>
<evidence type="ECO:0000313" key="6">
    <source>
        <dbReference type="Proteomes" id="UP000800981"/>
    </source>
</evidence>
<dbReference type="SUPFAM" id="SSF55681">
    <property type="entry name" value="Class II aaRS and biotin synthetases"/>
    <property type="match status" value="1"/>
</dbReference>
<evidence type="ECO:0000256" key="2">
    <source>
        <dbReference type="ARBA" id="ARBA00023267"/>
    </source>
</evidence>
<dbReference type="Gene3D" id="2.30.30.100">
    <property type="match status" value="1"/>
</dbReference>
<dbReference type="EC" id="6.3.4.15" evidence="3"/>
<dbReference type="InterPro" id="IPR045864">
    <property type="entry name" value="aa-tRNA-synth_II/BPL/LPL"/>
</dbReference>
<keyword evidence="1 5" id="KW-0436">Ligase</keyword>
<dbReference type="PANTHER" id="PTHR12835">
    <property type="entry name" value="BIOTIN PROTEIN LIGASE"/>
    <property type="match status" value="1"/>
</dbReference>
<dbReference type="Gene3D" id="3.30.930.10">
    <property type="entry name" value="Bira Bifunctional Protein, Domain 2"/>
    <property type="match status" value="1"/>
</dbReference>
<gene>
    <name evidence="5" type="ORF">G9H71_12855</name>
</gene>
<accession>A0ABX0GY93</accession>
<reference evidence="5 6" key="1">
    <citation type="submission" date="2020-03" db="EMBL/GenBank/DDBJ databases">
        <title>Two novel Motilibacter sp.</title>
        <authorList>
            <person name="Liu S."/>
        </authorList>
    </citation>
    <scope>NUCLEOTIDE SEQUENCE [LARGE SCALE GENOMIC DNA]</scope>
    <source>
        <strain evidence="5 6">E257</strain>
    </source>
</reference>
<dbReference type="InterPro" id="IPR004408">
    <property type="entry name" value="Biotin_CoA_COase_ligase"/>
</dbReference>
<dbReference type="EMBL" id="JAANNP010000009">
    <property type="protein sequence ID" value="NHC14670.1"/>
    <property type="molecule type" value="Genomic_DNA"/>
</dbReference>
<dbReference type="GO" id="GO:0004077">
    <property type="term" value="F:biotin--[biotin carboxyl-carrier protein] ligase activity"/>
    <property type="evidence" value="ECO:0007669"/>
    <property type="project" value="UniProtKB-EC"/>
</dbReference>
<keyword evidence="2" id="KW-0092">Biotin</keyword>
<sequence length="271" mass="28206">MSPYPIRVSEISRPALRASELNVRLAGSLGWDVSVLAETGSTNADLAVRAREGARAGTVLVADLQTAGRGRSGRSWSAPPRSSLAVSVLLRPVDIPAERWGWLPLLAGVAVAEVVRRVAQLEATLKWPNDVLVDDRKLAGLLAERVDGGVGPALVLGIGLNTTLTAEERPVPTATSLLLEGAAETDRTKVLVAVLSELGERYAGWAAAGGDPEASGLLPAYTGLCSTLGRHVRVELPGGEALTGRAEAVDTEGRLVVDGRAVSAGDVVHVR</sequence>
<feature type="domain" description="BPL/LPL catalytic" evidence="4">
    <location>
        <begin position="28"/>
        <end position="206"/>
    </location>
</feature>
<dbReference type="PANTHER" id="PTHR12835:SF5">
    <property type="entry name" value="BIOTIN--PROTEIN LIGASE"/>
    <property type="match status" value="1"/>
</dbReference>
<dbReference type="PROSITE" id="PS51733">
    <property type="entry name" value="BPL_LPL_CATALYTIC"/>
    <property type="match status" value="1"/>
</dbReference>
<proteinExistence type="predicted"/>
<protein>
    <recommendedName>
        <fullName evidence="3">biotin--[biotin carboxyl-carrier protein] ligase</fullName>
        <ecNumber evidence="3">6.3.4.15</ecNumber>
    </recommendedName>
</protein>
<evidence type="ECO:0000259" key="4">
    <source>
        <dbReference type="PROSITE" id="PS51733"/>
    </source>
</evidence>
<organism evidence="5 6">
    <name type="scientific">Motilibacter deserti</name>
    <dbReference type="NCBI Taxonomy" id="2714956"/>
    <lineage>
        <taxon>Bacteria</taxon>
        <taxon>Bacillati</taxon>
        <taxon>Actinomycetota</taxon>
        <taxon>Actinomycetes</taxon>
        <taxon>Motilibacterales</taxon>
        <taxon>Motilibacteraceae</taxon>
        <taxon>Motilibacter</taxon>
    </lineage>
</organism>
<dbReference type="Pfam" id="PF03099">
    <property type="entry name" value="BPL_LplA_LipB"/>
    <property type="match status" value="1"/>
</dbReference>
<dbReference type="RefSeq" id="WP_166282427.1">
    <property type="nucleotide sequence ID" value="NZ_JAANNP010000009.1"/>
</dbReference>
<dbReference type="NCBIfam" id="TIGR00121">
    <property type="entry name" value="birA_ligase"/>
    <property type="match status" value="1"/>
</dbReference>
<keyword evidence="6" id="KW-1185">Reference proteome</keyword>
<comment type="caution">
    <text evidence="5">The sequence shown here is derived from an EMBL/GenBank/DDBJ whole genome shotgun (WGS) entry which is preliminary data.</text>
</comment>
<dbReference type="InterPro" id="IPR003142">
    <property type="entry name" value="BPL_C"/>
</dbReference>
<dbReference type="Pfam" id="PF02237">
    <property type="entry name" value="BPL_C"/>
    <property type="match status" value="1"/>
</dbReference>